<protein>
    <submittedName>
        <fullName evidence="2">Uncharacterized protein</fullName>
    </submittedName>
</protein>
<dbReference type="Proteomes" id="UP000037035">
    <property type="component" value="Unassembled WGS sequence"/>
</dbReference>
<gene>
    <name evidence="2" type="ORF">VP01_889g3</name>
</gene>
<accession>A0A0L6U847</accession>
<keyword evidence="1" id="KW-0812">Transmembrane</keyword>
<evidence type="ECO:0000313" key="2">
    <source>
        <dbReference type="EMBL" id="KNZ44718.1"/>
    </source>
</evidence>
<sequence length="324" mass="37873">MSADNKKNTKQEELGLTFYSKNSSLIEIETIYELIMESDHHLMLRVWQVRSLRLMIVFCSCSLSKPIQYRIPPHFPNKQFCQLLIQITILLHPECGKPLQVPREDGTWVDKAANGVQRMELFANVFIARRRRRNVNNQRQKQYPFVCEKAALNRKGNGKLFDLHCRKNLEELVNNTFEFILSERRSKTGVLQRNKWLSLSIEDVHIVCFILGYRIGGGWWMHLTSLDVHFHFFIFNFFILTQLTTFHLRQLEFLYLLSSIRIDLFPQILLKPIPHLEAGTIRASISCTRPTSKNFTSHFHIFFVLEGEKASFAQCLPNLCGNAN</sequence>
<dbReference type="VEuPathDB" id="FungiDB:VP01_889g3"/>
<keyword evidence="1" id="KW-1133">Transmembrane helix</keyword>
<dbReference type="EMBL" id="LAVV01014492">
    <property type="protein sequence ID" value="KNZ44718.1"/>
    <property type="molecule type" value="Genomic_DNA"/>
</dbReference>
<evidence type="ECO:0000313" key="3">
    <source>
        <dbReference type="Proteomes" id="UP000037035"/>
    </source>
</evidence>
<dbReference type="AlphaFoldDB" id="A0A0L6U847"/>
<keyword evidence="1" id="KW-0472">Membrane</keyword>
<reference evidence="2 3" key="1">
    <citation type="submission" date="2015-08" db="EMBL/GenBank/DDBJ databases">
        <title>Next Generation Sequencing and Analysis of the Genome of Puccinia sorghi L Schw, the Causal Agent of Maize Common Rust.</title>
        <authorList>
            <person name="Rochi L."/>
            <person name="Burguener G."/>
            <person name="Darino M."/>
            <person name="Turjanski A."/>
            <person name="Kreff E."/>
            <person name="Dieguez M.J."/>
            <person name="Sacco F."/>
        </authorList>
    </citation>
    <scope>NUCLEOTIDE SEQUENCE [LARGE SCALE GENOMIC DNA]</scope>
    <source>
        <strain evidence="2 3">RO10H11247</strain>
    </source>
</reference>
<keyword evidence="3" id="KW-1185">Reference proteome</keyword>
<organism evidence="2 3">
    <name type="scientific">Puccinia sorghi</name>
    <dbReference type="NCBI Taxonomy" id="27349"/>
    <lineage>
        <taxon>Eukaryota</taxon>
        <taxon>Fungi</taxon>
        <taxon>Dikarya</taxon>
        <taxon>Basidiomycota</taxon>
        <taxon>Pucciniomycotina</taxon>
        <taxon>Pucciniomycetes</taxon>
        <taxon>Pucciniales</taxon>
        <taxon>Pucciniaceae</taxon>
        <taxon>Puccinia</taxon>
    </lineage>
</organism>
<name>A0A0L6U847_9BASI</name>
<proteinExistence type="predicted"/>
<comment type="caution">
    <text evidence="2">The sequence shown here is derived from an EMBL/GenBank/DDBJ whole genome shotgun (WGS) entry which is preliminary data.</text>
</comment>
<evidence type="ECO:0000256" key="1">
    <source>
        <dbReference type="SAM" id="Phobius"/>
    </source>
</evidence>
<feature type="transmembrane region" description="Helical" evidence="1">
    <location>
        <begin position="228"/>
        <end position="248"/>
    </location>
</feature>